<proteinExistence type="predicted"/>
<evidence type="ECO:0000313" key="2">
    <source>
        <dbReference type="Proteomes" id="UP001497516"/>
    </source>
</evidence>
<reference evidence="1 2" key="1">
    <citation type="submission" date="2024-04" db="EMBL/GenBank/DDBJ databases">
        <authorList>
            <person name="Fracassetti M."/>
        </authorList>
    </citation>
    <scope>NUCLEOTIDE SEQUENCE [LARGE SCALE GENOMIC DNA]</scope>
</reference>
<dbReference type="EMBL" id="OZ034819">
    <property type="protein sequence ID" value="CAL1392236.1"/>
    <property type="molecule type" value="Genomic_DNA"/>
</dbReference>
<accession>A0AAV2F1X6</accession>
<keyword evidence="2" id="KW-1185">Reference proteome</keyword>
<sequence length="112" mass="11806">MGVCKFQPGRPLSSPPLLQLETKKQQLNCGSTVGLSLPFVYASLHANATLLTCVQTLCLLMIVCIQMIPFSLSHLDPGAPCTLPCATTHSIAILAAFLATTDTGKAFSSNTL</sequence>
<evidence type="ECO:0000313" key="1">
    <source>
        <dbReference type="EMBL" id="CAL1392236.1"/>
    </source>
</evidence>
<protein>
    <submittedName>
        <fullName evidence="1">Uncharacterized protein</fullName>
    </submittedName>
</protein>
<dbReference type="Proteomes" id="UP001497516">
    <property type="component" value="Chromosome 6"/>
</dbReference>
<name>A0AAV2F1X6_9ROSI</name>
<dbReference type="AlphaFoldDB" id="A0AAV2F1X6"/>
<gene>
    <name evidence="1" type="ORF">LTRI10_LOCUS32899</name>
</gene>
<organism evidence="1 2">
    <name type="scientific">Linum trigynum</name>
    <dbReference type="NCBI Taxonomy" id="586398"/>
    <lineage>
        <taxon>Eukaryota</taxon>
        <taxon>Viridiplantae</taxon>
        <taxon>Streptophyta</taxon>
        <taxon>Embryophyta</taxon>
        <taxon>Tracheophyta</taxon>
        <taxon>Spermatophyta</taxon>
        <taxon>Magnoliopsida</taxon>
        <taxon>eudicotyledons</taxon>
        <taxon>Gunneridae</taxon>
        <taxon>Pentapetalae</taxon>
        <taxon>rosids</taxon>
        <taxon>fabids</taxon>
        <taxon>Malpighiales</taxon>
        <taxon>Linaceae</taxon>
        <taxon>Linum</taxon>
    </lineage>
</organism>